<sequence length="587" mass="66981">MTKRKRGLCSLENSKNDGFAYLCGVCHDFGDLLCCERCNQGFHLSCIGLRNVPRVRRWLCVDCSENKVRCFECKEFGRFGYEIRKCSYGNCNKFYHRKCGEETQTSQSLRSSKKSFMCRQHVCDTCRMPQVSHDPKYYICLRCPIAYHEKCAQRMVSYECSPGFFICQKHENSLEGSKHKAGVEDTASKRENGVHEAMLVQAPKLVLDCLPVPSTPCDFQLPSYLHEAVKKLSKMPPTYIHIRRNVYLTKRPKRLSEEECLECQCAAVAGAEVSCGPQCICRACRSCCSASCGCGDTCVNLPFQKRPGRKLKVVKTEHCGWGLKADEDIKRGDFLIEYVGEVIDDETCEKRLWGMKERGETNFYMCEISREVVIDATFKGNLSRFINHSCTPNCVIQKWVIDAEIRIGVFAVMDIKKDEVVTYDYQFVPFGKDQQCHCGSSYCRGKLGAKLIKQKQAADDSPRAAAGEILISRPVKKSKPCGGFSLGLKQVFRTRKTLFFEDAKHGAMQAVNPQQLEASTHVGLRIKIWWPLDQKFYVGKIIQFDPLSRMHEILYDDGEKETLILDKEQWEPLTSLASFQRRQDDTQ</sequence>
<reference evidence="2" key="1">
    <citation type="journal article" date="2024" name="Proc. Natl. Acad. Sci. U.S.A.">
        <title>Extraordinary preservation of gene collinearity over three hundred million years revealed in homosporous lycophytes.</title>
        <authorList>
            <person name="Li C."/>
            <person name="Wickell D."/>
            <person name="Kuo L.Y."/>
            <person name="Chen X."/>
            <person name="Nie B."/>
            <person name="Liao X."/>
            <person name="Peng D."/>
            <person name="Ji J."/>
            <person name="Jenkins J."/>
            <person name="Williams M."/>
            <person name="Shu S."/>
            <person name="Plott C."/>
            <person name="Barry K."/>
            <person name="Rajasekar S."/>
            <person name="Grimwood J."/>
            <person name="Han X."/>
            <person name="Sun S."/>
            <person name="Hou Z."/>
            <person name="He W."/>
            <person name="Dai G."/>
            <person name="Sun C."/>
            <person name="Schmutz J."/>
            <person name="Leebens-Mack J.H."/>
            <person name="Li F.W."/>
            <person name="Wang L."/>
        </authorList>
    </citation>
    <scope>NUCLEOTIDE SEQUENCE [LARGE SCALE GENOMIC DNA]</scope>
    <source>
        <strain evidence="2">cv. PW_Plant_1</strain>
    </source>
</reference>
<gene>
    <name evidence="1" type="ORF">O6H91_03G089700</name>
</gene>
<comment type="caution">
    <text evidence="1">The sequence shown here is derived from an EMBL/GenBank/DDBJ whole genome shotgun (WGS) entry which is preliminary data.</text>
</comment>
<organism evidence="1 2">
    <name type="scientific">Diphasiastrum complanatum</name>
    <name type="common">Issler's clubmoss</name>
    <name type="synonym">Lycopodium complanatum</name>
    <dbReference type="NCBI Taxonomy" id="34168"/>
    <lineage>
        <taxon>Eukaryota</taxon>
        <taxon>Viridiplantae</taxon>
        <taxon>Streptophyta</taxon>
        <taxon>Embryophyta</taxon>
        <taxon>Tracheophyta</taxon>
        <taxon>Lycopodiopsida</taxon>
        <taxon>Lycopodiales</taxon>
        <taxon>Lycopodiaceae</taxon>
        <taxon>Lycopodioideae</taxon>
        <taxon>Diphasiastrum</taxon>
    </lineage>
</organism>
<name>A0ACC2E9C0_DIPCM</name>
<dbReference type="Proteomes" id="UP001162992">
    <property type="component" value="Chromosome 3"/>
</dbReference>
<accession>A0ACC2E9C0</accession>
<dbReference type="EMBL" id="CM055094">
    <property type="protein sequence ID" value="KAJ7562945.1"/>
    <property type="molecule type" value="Genomic_DNA"/>
</dbReference>
<protein>
    <submittedName>
        <fullName evidence="1">Uncharacterized protein</fullName>
    </submittedName>
</protein>
<proteinExistence type="predicted"/>
<evidence type="ECO:0000313" key="2">
    <source>
        <dbReference type="Proteomes" id="UP001162992"/>
    </source>
</evidence>
<evidence type="ECO:0000313" key="1">
    <source>
        <dbReference type="EMBL" id="KAJ7562945.1"/>
    </source>
</evidence>
<keyword evidence="2" id="KW-1185">Reference proteome</keyword>